<dbReference type="KEGG" id="gax:Pan161_07020"/>
<reference evidence="2 3" key="1">
    <citation type="submission" date="2019-02" db="EMBL/GenBank/DDBJ databases">
        <title>Deep-cultivation of Planctomycetes and their phenomic and genomic characterization uncovers novel biology.</title>
        <authorList>
            <person name="Wiegand S."/>
            <person name="Jogler M."/>
            <person name="Boedeker C."/>
            <person name="Pinto D."/>
            <person name="Vollmers J."/>
            <person name="Rivas-Marin E."/>
            <person name="Kohn T."/>
            <person name="Peeters S.H."/>
            <person name="Heuer A."/>
            <person name="Rast P."/>
            <person name="Oberbeckmann S."/>
            <person name="Bunk B."/>
            <person name="Jeske O."/>
            <person name="Meyerdierks A."/>
            <person name="Storesund J.E."/>
            <person name="Kallscheuer N."/>
            <person name="Luecker S."/>
            <person name="Lage O.M."/>
            <person name="Pohl T."/>
            <person name="Merkel B.J."/>
            <person name="Hornburger P."/>
            <person name="Mueller R.-W."/>
            <person name="Bruemmer F."/>
            <person name="Labrenz M."/>
            <person name="Spormann A.M."/>
            <person name="Op den Camp H."/>
            <person name="Overmann J."/>
            <person name="Amann R."/>
            <person name="Jetten M.S.M."/>
            <person name="Mascher T."/>
            <person name="Medema M.H."/>
            <person name="Devos D.P."/>
            <person name="Kaster A.-K."/>
            <person name="Ovreas L."/>
            <person name="Rohde M."/>
            <person name="Galperin M.Y."/>
            <person name="Jogler C."/>
        </authorList>
    </citation>
    <scope>NUCLEOTIDE SEQUENCE [LARGE SCALE GENOMIC DNA]</scope>
    <source>
        <strain evidence="2 3">Pan161</strain>
    </source>
</reference>
<dbReference type="Gene3D" id="2.60.40.10">
    <property type="entry name" value="Immunoglobulins"/>
    <property type="match status" value="1"/>
</dbReference>
<protein>
    <recommendedName>
        <fullName evidence="4">SLA1 homology domain-containing protein</fullName>
    </recommendedName>
</protein>
<proteinExistence type="predicted"/>
<dbReference type="Proteomes" id="UP000316855">
    <property type="component" value="Chromosome"/>
</dbReference>
<evidence type="ECO:0000313" key="3">
    <source>
        <dbReference type="Proteomes" id="UP000316855"/>
    </source>
</evidence>
<gene>
    <name evidence="2" type="ORF">Pan161_07020</name>
</gene>
<feature type="region of interest" description="Disordered" evidence="1">
    <location>
        <begin position="517"/>
        <end position="542"/>
    </location>
</feature>
<feature type="region of interest" description="Disordered" evidence="1">
    <location>
        <begin position="48"/>
        <end position="102"/>
    </location>
</feature>
<feature type="region of interest" description="Disordered" evidence="1">
    <location>
        <begin position="955"/>
        <end position="1001"/>
    </location>
</feature>
<dbReference type="SUPFAM" id="SSF50969">
    <property type="entry name" value="YVTN repeat-like/Quinoprotein amine dehydrogenase"/>
    <property type="match status" value="1"/>
</dbReference>
<sequence>MAKCTYRYPEVTVISICVRKVAHLRFALLGSGLFLLLSSCSCQKSVPAPASEQYQGDTIPVEAPPANSEEQRLSPLNVSKTKPSQSDQANLSKSSPSDFSGDPLTVNLPGTCRAVEAGGAGRYLIFHLDHLRLLAIFDVSAARVTKYLPVESDDIAFTAGLEKLVVVLRDQQKIQRFDLQTHQLELTRLLNNGEVSQISMGSASAGPIFLCRGDMSVNAENFLDLQTLEPAHLKRGGSDWKFKDVNTRDCIVHASADGSVFGVARPGVASHSGYGNLIIKRNQIQEFYQDRNLGVSLPGPDGSLIYSFSGIYTNTLIKVLAENHSRAIPASLGNLYMRVRADSPNVTIHQQHDPRPLLTIPQVVPSISRRDWHKDFFVRETPQILRLHYFPDMDLLAYLPATNSQVVLHRVHLQQALDKSPLDYLLITSQPRNTAKQGDFYQYQLNAKAKQLPIQTSIEVGPEGMTITPQDTLIWQIPVAFKRETETVILSVKDATGQEVFQTWQIDIQGQQIRKNKTASSVAGKPSPLHQPEPGTHQKSTIPKATLIQPEPHQRTVNLPGSIDDLVVCGGGRYLILHLLDLHQLAVFDTNKSAVVKYIPVNSDDILFTAGADDLIILLRDRQIFERWNLKTFQRELTVASPIADRIAALVMGYDSAGPLVLFTGDDMRKMKVHFFNPETMRERKYQSQHPLRVSVEPHHVKASADGTLISYGAAGVLILEDQKVSNHPTQIPSPFVLLPSADGSVVYTPHGFMSRQMNPINRDDPRSIPIPSVQPGFYLMAKEQPQHKTKKEFYLYSKGAKTPLAQLTSVNPTLSDSERQKAPGPHVMALSKHFQYLPFENLLIQIPATKQSLILHEINLENLLKQSDQNYLFAVSHPLSAAIRGKHWISQMDVRSKQGGVKYQLEAGPECMFVSPTGLLSWQVPADFPKSRVSLILSITDSSGQQFFQTDRLRVKGPSRQIETAPQPDSSPEKTVSTQNADPVIARKPDREEPLTARKP</sequence>
<dbReference type="InterPro" id="IPR013783">
    <property type="entry name" value="Ig-like_fold"/>
</dbReference>
<keyword evidence="3" id="KW-1185">Reference proteome</keyword>
<feature type="compositionally biased region" description="Polar residues" evidence="1">
    <location>
        <begin position="962"/>
        <end position="982"/>
    </location>
</feature>
<evidence type="ECO:0000256" key="1">
    <source>
        <dbReference type="SAM" id="MobiDB-lite"/>
    </source>
</evidence>
<feature type="compositionally biased region" description="Polar residues" evidence="1">
    <location>
        <begin position="74"/>
        <end position="98"/>
    </location>
</feature>
<dbReference type="InterPro" id="IPR011044">
    <property type="entry name" value="Quino_amine_DH_bsu"/>
</dbReference>
<name>A0A517V7U7_9PLAN</name>
<feature type="compositionally biased region" description="Basic and acidic residues" evidence="1">
    <location>
        <begin position="986"/>
        <end position="1001"/>
    </location>
</feature>
<dbReference type="EMBL" id="CP036343">
    <property type="protein sequence ID" value="QDT89077.1"/>
    <property type="molecule type" value="Genomic_DNA"/>
</dbReference>
<accession>A0A517V7U7</accession>
<evidence type="ECO:0000313" key="2">
    <source>
        <dbReference type="EMBL" id="QDT89077.1"/>
    </source>
</evidence>
<dbReference type="AlphaFoldDB" id="A0A517V7U7"/>
<evidence type="ECO:0008006" key="4">
    <source>
        <dbReference type="Google" id="ProtNLM"/>
    </source>
</evidence>
<organism evidence="2 3">
    <name type="scientific">Gimesia algae</name>
    <dbReference type="NCBI Taxonomy" id="2527971"/>
    <lineage>
        <taxon>Bacteria</taxon>
        <taxon>Pseudomonadati</taxon>
        <taxon>Planctomycetota</taxon>
        <taxon>Planctomycetia</taxon>
        <taxon>Planctomycetales</taxon>
        <taxon>Planctomycetaceae</taxon>
        <taxon>Gimesia</taxon>
    </lineage>
</organism>